<proteinExistence type="predicted"/>
<keyword evidence="1" id="KW-0472">Membrane</keyword>
<keyword evidence="1" id="KW-0812">Transmembrane</keyword>
<gene>
    <name evidence="2" type="ORF">SAMN05216499_1692</name>
</gene>
<dbReference type="AlphaFoldDB" id="A0A1M7R1X9"/>
<feature type="transmembrane region" description="Helical" evidence="1">
    <location>
        <begin position="30"/>
        <end position="47"/>
    </location>
</feature>
<accession>A0A1M7R1X9</accession>
<keyword evidence="1" id="KW-1133">Transmembrane helix</keyword>
<evidence type="ECO:0000256" key="1">
    <source>
        <dbReference type="SAM" id="Phobius"/>
    </source>
</evidence>
<protein>
    <submittedName>
        <fullName evidence="2">Uncharacterized protein</fullName>
    </submittedName>
</protein>
<reference evidence="2 3" key="1">
    <citation type="submission" date="2016-11" db="EMBL/GenBank/DDBJ databases">
        <authorList>
            <person name="Jaros S."/>
            <person name="Januszkiewicz K."/>
            <person name="Wedrychowicz H."/>
        </authorList>
    </citation>
    <scope>NUCLEOTIDE SEQUENCE [LARGE SCALE GENOMIC DNA]</scope>
    <source>
        <strain evidence="2 3">CGMCC 4.2025</strain>
    </source>
</reference>
<dbReference type="EMBL" id="FRBI01000069">
    <property type="protein sequence ID" value="SHN38515.1"/>
    <property type="molecule type" value="Genomic_DNA"/>
</dbReference>
<organism evidence="2 3">
    <name type="scientific">Actinacidiphila paucisporea</name>
    <dbReference type="NCBI Taxonomy" id="310782"/>
    <lineage>
        <taxon>Bacteria</taxon>
        <taxon>Bacillati</taxon>
        <taxon>Actinomycetota</taxon>
        <taxon>Actinomycetes</taxon>
        <taxon>Kitasatosporales</taxon>
        <taxon>Streptomycetaceae</taxon>
        <taxon>Actinacidiphila</taxon>
    </lineage>
</organism>
<dbReference type="Proteomes" id="UP000184111">
    <property type="component" value="Unassembled WGS sequence"/>
</dbReference>
<sequence length="56" mass="5411">MIVIVAAVILIAAGAAVAVAANGGVERGMGIGILVLGAVLGILGLAMRKRRPTSAS</sequence>
<keyword evidence="3" id="KW-1185">Reference proteome</keyword>
<dbReference type="RefSeq" id="WP_159450342.1">
    <property type="nucleotide sequence ID" value="NZ_FRBI01000069.1"/>
</dbReference>
<name>A0A1M7R1X9_9ACTN</name>
<evidence type="ECO:0000313" key="2">
    <source>
        <dbReference type="EMBL" id="SHN38515.1"/>
    </source>
</evidence>
<evidence type="ECO:0000313" key="3">
    <source>
        <dbReference type="Proteomes" id="UP000184111"/>
    </source>
</evidence>